<evidence type="ECO:0000313" key="3">
    <source>
        <dbReference type="Proteomes" id="UP000077926"/>
    </source>
</evidence>
<evidence type="ECO:0000256" key="1">
    <source>
        <dbReference type="SAM" id="MobiDB-lite"/>
    </source>
</evidence>
<gene>
    <name evidence="2" type="ORF">ABE28_002075</name>
</gene>
<sequence>MGTCNLNHSKQDVRLKFHAQQAFLPTTLTQALNLFLEKDHPQETLNELFHLLKKYDLSSKEEQESRNQNMNKIMLERE</sequence>
<dbReference type="KEGG" id="bmur:ABE28_002075"/>
<dbReference type="OrthoDB" id="2353604at2"/>
<feature type="region of interest" description="Disordered" evidence="1">
    <location>
        <begin position="59"/>
        <end position="78"/>
    </location>
</feature>
<organism evidence="2 3">
    <name type="scientific">Peribacillus muralis</name>
    <dbReference type="NCBI Taxonomy" id="264697"/>
    <lineage>
        <taxon>Bacteria</taxon>
        <taxon>Bacillati</taxon>
        <taxon>Bacillota</taxon>
        <taxon>Bacilli</taxon>
        <taxon>Bacillales</taxon>
        <taxon>Bacillaceae</taxon>
        <taxon>Peribacillus</taxon>
    </lineage>
</organism>
<dbReference type="RefSeq" id="WP_064462280.1">
    <property type="nucleotide sequence ID" value="NZ_CP017080.1"/>
</dbReference>
<proteinExistence type="predicted"/>
<evidence type="ECO:0000313" key="2">
    <source>
        <dbReference type="EMBL" id="AOH53122.1"/>
    </source>
</evidence>
<protein>
    <submittedName>
        <fullName evidence="2">Group-specific protein</fullName>
    </submittedName>
</protein>
<dbReference type="EMBL" id="CP017080">
    <property type="protein sequence ID" value="AOH53122.1"/>
    <property type="molecule type" value="Genomic_DNA"/>
</dbReference>
<dbReference type="AlphaFoldDB" id="A0A1B3XIT7"/>
<dbReference type="Proteomes" id="UP000077926">
    <property type="component" value="Chromosome"/>
</dbReference>
<name>A0A1B3XIT7_9BACI</name>
<accession>A0A1B3XIT7</accession>
<reference evidence="2 3" key="1">
    <citation type="submission" date="2016-08" db="EMBL/GenBank/DDBJ databases">
        <title>Complete genome sequence of Bacillus muralis G25-68, a strain with toxicity to nematodes.</title>
        <authorList>
            <person name="Zheng Z."/>
        </authorList>
    </citation>
    <scope>NUCLEOTIDE SEQUENCE [LARGE SCALE GENOMIC DNA]</scope>
    <source>
        <strain evidence="2 3">G25-68</strain>
    </source>
</reference>
<keyword evidence="3" id="KW-1185">Reference proteome</keyword>